<dbReference type="InterPro" id="IPR050791">
    <property type="entry name" value="Aldo-Keto_reductase"/>
</dbReference>
<dbReference type="InterPro" id="IPR036812">
    <property type="entry name" value="NAD(P)_OxRdtase_dom_sf"/>
</dbReference>
<feature type="domain" description="NADP-dependent oxidoreductase" evidence="2">
    <location>
        <begin position="23"/>
        <end position="286"/>
    </location>
</feature>
<dbReference type="GO" id="GO:0005737">
    <property type="term" value="C:cytoplasm"/>
    <property type="evidence" value="ECO:0007669"/>
    <property type="project" value="TreeGrafter"/>
</dbReference>
<dbReference type="EMBL" id="VXLC01000015">
    <property type="protein sequence ID" value="KAA8885666.1"/>
    <property type="molecule type" value="Genomic_DNA"/>
</dbReference>
<dbReference type="PANTHER" id="PTHR43625">
    <property type="entry name" value="AFLATOXIN B1 ALDEHYDE REDUCTASE"/>
    <property type="match status" value="1"/>
</dbReference>
<dbReference type="AlphaFoldDB" id="A0A5N0E9N7"/>
<dbReference type="PRINTS" id="PR00069">
    <property type="entry name" value="ALDKETRDTASE"/>
</dbReference>
<accession>A0A5N0E9N7</accession>
<reference evidence="3 4" key="1">
    <citation type="submission" date="2019-09" db="EMBL/GenBank/DDBJ databases">
        <authorList>
            <person name="Wang X."/>
        </authorList>
    </citation>
    <scope>NUCLEOTIDE SEQUENCE [LARGE SCALE GENOMIC DNA]</scope>
    <source>
        <strain evidence="3 4">CICC 11023</strain>
    </source>
</reference>
<protein>
    <submittedName>
        <fullName evidence="3">Oxidoreductase</fullName>
    </submittedName>
</protein>
<dbReference type="OrthoDB" id="9768793at2"/>
<dbReference type="CDD" id="cd19088">
    <property type="entry name" value="AKR_AKR13B1"/>
    <property type="match status" value="1"/>
</dbReference>
<evidence type="ECO:0000256" key="1">
    <source>
        <dbReference type="ARBA" id="ARBA00023002"/>
    </source>
</evidence>
<name>A0A5N0E9N7_9NOCA</name>
<dbReference type="Proteomes" id="UP000323876">
    <property type="component" value="Unassembled WGS sequence"/>
</dbReference>
<evidence type="ECO:0000259" key="2">
    <source>
        <dbReference type="Pfam" id="PF00248"/>
    </source>
</evidence>
<evidence type="ECO:0000313" key="4">
    <source>
        <dbReference type="Proteomes" id="UP000323876"/>
    </source>
</evidence>
<gene>
    <name evidence="3" type="ORF">F3087_28970</name>
</gene>
<dbReference type="InterPro" id="IPR020471">
    <property type="entry name" value="AKR"/>
</dbReference>
<dbReference type="Gene3D" id="3.20.20.100">
    <property type="entry name" value="NADP-dependent oxidoreductase domain"/>
    <property type="match status" value="1"/>
</dbReference>
<comment type="caution">
    <text evidence="3">The sequence shown here is derived from an EMBL/GenBank/DDBJ whole genome shotgun (WGS) entry which is preliminary data.</text>
</comment>
<dbReference type="PANTHER" id="PTHR43625:SF40">
    <property type="entry name" value="ALDO-KETO REDUCTASE YAKC [NADP(+)]"/>
    <property type="match status" value="1"/>
</dbReference>
<dbReference type="Pfam" id="PF00248">
    <property type="entry name" value="Aldo_ket_red"/>
    <property type="match status" value="1"/>
</dbReference>
<keyword evidence="1" id="KW-0560">Oxidoreductase</keyword>
<dbReference type="InterPro" id="IPR023210">
    <property type="entry name" value="NADP_OxRdtase_dom"/>
</dbReference>
<evidence type="ECO:0000313" key="3">
    <source>
        <dbReference type="EMBL" id="KAA8885666.1"/>
    </source>
</evidence>
<organism evidence="3 4">
    <name type="scientific">Nocardia colli</name>
    <dbReference type="NCBI Taxonomy" id="2545717"/>
    <lineage>
        <taxon>Bacteria</taxon>
        <taxon>Bacillati</taxon>
        <taxon>Actinomycetota</taxon>
        <taxon>Actinomycetes</taxon>
        <taxon>Mycobacteriales</taxon>
        <taxon>Nocardiaceae</taxon>
        <taxon>Nocardia</taxon>
    </lineage>
</organism>
<dbReference type="SUPFAM" id="SSF51430">
    <property type="entry name" value="NAD(P)-linked oxidoreductase"/>
    <property type="match status" value="1"/>
</dbReference>
<proteinExistence type="predicted"/>
<dbReference type="RefSeq" id="WP_150405224.1">
    <property type="nucleotide sequence ID" value="NZ_VXLC01000015.1"/>
</dbReference>
<sequence>MTDALTTIGTAGEVELGGKKVFRMAFGAMHLGDPMIWGPPADRDHSIRLARRAIELGVNHIDTADSYGLGTVETILREALHPYPDDLLIATKIGQVQPRPLEWVPIGHPALLRHQCEMSLRRLGVDRIDLLYLHRADPNVPFADQVGTMRELQDEGKIAHFGLSEVTVEQIETARSIIDIAAVQNIYNLTVRGWDAVLDYCTRERIPFVAWWPVMSGALAKPGGVAAEIAAQTGSSPSQVALAWLLACSDMVCPIPGTSSIAHLEENVAAAALHLTDEQIAALTAAGTSDGDLTGPYVYA</sequence>
<dbReference type="GO" id="GO:0016491">
    <property type="term" value="F:oxidoreductase activity"/>
    <property type="evidence" value="ECO:0007669"/>
    <property type="project" value="UniProtKB-KW"/>
</dbReference>
<keyword evidence="4" id="KW-1185">Reference proteome</keyword>